<keyword evidence="4" id="KW-1185">Reference proteome</keyword>
<dbReference type="InterPro" id="IPR014605">
    <property type="entry name" value="Sig_resp-reg_PhyR"/>
</dbReference>
<dbReference type="PANTHER" id="PTHR43367:SF1">
    <property type="entry name" value="TWO-COMPONENT RESPONSE REGULATOR-LIKE APRR6-RELATED"/>
    <property type="match status" value="1"/>
</dbReference>
<feature type="modified residue" description="4-aspartylphosphate" evidence="1">
    <location>
        <position position="189"/>
    </location>
</feature>
<sequence length="261" mass="28191">MSFVNQFGPHLPFLRRYARALTGNQTSGDAYIRASLEALAEAPDQIDDSLSPRVALYRFFHIIWGGTGAKLEDFGAEERVAADERLLALAPIERQAFLLSSVEAFTLPEVAQILGTDTEGVGTLIDAAMADIEKSLATKVLIIEDEPIISADLASLVEEMGHQVTGQATTRSEAVAMAKQNPPGLVLCDVQLADNSSGIDAAHDILKELDVPVIFITAFPERLLTGDKPEPTFLITKPFQENTVKACVGQALFFHAKAQEA</sequence>
<feature type="domain" description="Response regulatory" evidence="2">
    <location>
        <begin position="139"/>
        <end position="252"/>
    </location>
</feature>
<organism evidence="3 4">
    <name type="scientific">Hirschia litorea</name>
    <dbReference type="NCBI Taxonomy" id="1199156"/>
    <lineage>
        <taxon>Bacteria</taxon>
        <taxon>Pseudomonadati</taxon>
        <taxon>Pseudomonadota</taxon>
        <taxon>Alphaproteobacteria</taxon>
        <taxon>Hyphomonadales</taxon>
        <taxon>Hyphomonadaceae</taxon>
        <taxon>Hirschia</taxon>
    </lineage>
</organism>
<evidence type="ECO:0000313" key="4">
    <source>
        <dbReference type="Proteomes" id="UP001596492"/>
    </source>
</evidence>
<dbReference type="SUPFAM" id="SSF52172">
    <property type="entry name" value="CheY-like"/>
    <property type="match status" value="1"/>
</dbReference>
<protein>
    <submittedName>
        <fullName evidence="3">Response regulator</fullName>
    </submittedName>
</protein>
<dbReference type="EMBL" id="JBHTBR010000005">
    <property type="protein sequence ID" value="MFC7292685.1"/>
    <property type="molecule type" value="Genomic_DNA"/>
</dbReference>
<dbReference type="Pfam" id="PF00072">
    <property type="entry name" value="Response_reg"/>
    <property type="match status" value="1"/>
</dbReference>
<evidence type="ECO:0000256" key="1">
    <source>
        <dbReference type="PROSITE-ProRule" id="PRU00169"/>
    </source>
</evidence>
<evidence type="ECO:0000313" key="3">
    <source>
        <dbReference type="EMBL" id="MFC7292685.1"/>
    </source>
</evidence>
<dbReference type="PROSITE" id="PS50110">
    <property type="entry name" value="RESPONSE_REGULATORY"/>
    <property type="match status" value="1"/>
</dbReference>
<dbReference type="Gene3D" id="1.10.10.10">
    <property type="entry name" value="Winged helix-like DNA-binding domain superfamily/Winged helix DNA-binding domain"/>
    <property type="match status" value="1"/>
</dbReference>
<proteinExistence type="predicted"/>
<evidence type="ECO:0000259" key="2">
    <source>
        <dbReference type="PROSITE" id="PS50110"/>
    </source>
</evidence>
<dbReference type="Gene3D" id="1.10.1740.10">
    <property type="match status" value="1"/>
</dbReference>
<dbReference type="PANTHER" id="PTHR43367">
    <property type="match status" value="1"/>
</dbReference>
<dbReference type="RefSeq" id="WP_382168317.1">
    <property type="nucleotide sequence ID" value="NZ_JBHTBR010000005.1"/>
</dbReference>
<comment type="caution">
    <text evidence="3">The sequence shown here is derived from an EMBL/GenBank/DDBJ whole genome shotgun (WGS) entry which is preliminary data.</text>
</comment>
<dbReference type="CDD" id="cd17540">
    <property type="entry name" value="REC_PhyR"/>
    <property type="match status" value="1"/>
</dbReference>
<accession>A0ABW2IPC5</accession>
<dbReference type="SMART" id="SM00448">
    <property type="entry name" value="REC"/>
    <property type="match status" value="1"/>
</dbReference>
<dbReference type="InterPro" id="IPR053867">
    <property type="entry name" value="PhyR_sigma4"/>
</dbReference>
<dbReference type="PIRSF" id="PIRSF036400">
    <property type="entry name" value="RR_Ctr_UCP036400"/>
    <property type="match status" value="1"/>
</dbReference>
<dbReference type="InterPro" id="IPR053866">
    <property type="entry name" value="PhyR_sigma2"/>
</dbReference>
<dbReference type="SUPFAM" id="SSF88659">
    <property type="entry name" value="Sigma3 and sigma4 domains of RNA polymerase sigma factors"/>
    <property type="match status" value="1"/>
</dbReference>
<dbReference type="InterPro" id="IPR036388">
    <property type="entry name" value="WH-like_DNA-bd_sf"/>
</dbReference>
<name>A0ABW2IPC5_9PROT</name>
<dbReference type="NCBIfam" id="NF006623">
    <property type="entry name" value="PRK09191.1"/>
    <property type="match status" value="1"/>
</dbReference>
<dbReference type="Pfam" id="PF22233">
    <property type="entry name" value="PhyR_sigma-like"/>
    <property type="match status" value="1"/>
</dbReference>
<dbReference type="Pfam" id="PF22029">
    <property type="entry name" value="PhyR_sigma2"/>
    <property type="match status" value="1"/>
</dbReference>
<dbReference type="InterPro" id="IPR001789">
    <property type="entry name" value="Sig_transdc_resp-reg_receiver"/>
</dbReference>
<dbReference type="InterPro" id="IPR011006">
    <property type="entry name" value="CheY-like_superfamily"/>
</dbReference>
<gene>
    <name evidence="3" type="ORF">ACFQS8_13720</name>
</gene>
<dbReference type="InterPro" id="IPR013324">
    <property type="entry name" value="RNA_pol_sigma_r3/r4-like"/>
</dbReference>
<dbReference type="Gene3D" id="3.40.50.2300">
    <property type="match status" value="1"/>
</dbReference>
<reference evidence="4" key="1">
    <citation type="journal article" date="2019" name="Int. J. Syst. Evol. Microbiol.">
        <title>The Global Catalogue of Microorganisms (GCM) 10K type strain sequencing project: providing services to taxonomists for standard genome sequencing and annotation.</title>
        <authorList>
            <consortium name="The Broad Institute Genomics Platform"/>
            <consortium name="The Broad Institute Genome Sequencing Center for Infectious Disease"/>
            <person name="Wu L."/>
            <person name="Ma J."/>
        </authorList>
    </citation>
    <scope>NUCLEOTIDE SEQUENCE [LARGE SCALE GENOMIC DNA]</scope>
    <source>
        <strain evidence="4">CCUG 51308</strain>
    </source>
</reference>
<keyword evidence="1" id="KW-0597">Phosphoprotein</keyword>
<dbReference type="Proteomes" id="UP001596492">
    <property type="component" value="Unassembled WGS sequence"/>
</dbReference>